<reference evidence="1 2" key="1">
    <citation type="journal article" date="2015" name="Microbes Environ.">
        <title>Distribution and evolution of nitrogen fixation genes in the phylum bacteroidetes.</title>
        <authorList>
            <person name="Inoue J."/>
            <person name="Oshima K."/>
            <person name="Suda W."/>
            <person name="Sakamoto M."/>
            <person name="Iino T."/>
            <person name="Noda S."/>
            <person name="Hongoh Y."/>
            <person name="Hattori M."/>
            <person name="Ohkuma M."/>
        </authorList>
    </citation>
    <scope>NUCLEOTIDE SEQUENCE [LARGE SCALE GENOMIC DNA]</scope>
    <source>
        <strain evidence="1 2">JCM 15093</strain>
    </source>
</reference>
<proteinExistence type="predicted"/>
<sequence>MARQDIQIDTNFGELETAENIVGKSYYDFVLLGRVDGLDNDNFCYGEILIPKGFEKRVKDGFQVHIRLPYKPLNKELQVRLRMDVENSQPEYILNQTTNRPWYRVVLPDNNMIRVAQYRTLGSEEVYNFTLKEGVFQIYSGHETDLLIQASLPQNQNFLLKATAGTLYQHPLTGVGLIDFLHGNFENSGLAAKLQKEFEADNMIVVNAYMNSETGELLLEVKEKNG</sequence>
<evidence type="ECO:0000313" key="2">
    <source>
        <dbReference type="Proteomes" id="UP000027601"/>
    </source>
</evidence>
<accession>A0A069D110</accession>
<protein>
    <submittedName>
        <fullName evidence="1">Uncharacterized protein</fullName>
    </submittedName>
</protein>
<dbReference type="eggNOG" id="ENOG5033QDB">
    <property type="taxonomic scope" value="Bacteria"/>
</dbReference>
<evidence type="ECO:0000313" key="1">
    <source>
        <dbReference type="EMBL" id="GAK36553.1"/>
    </source>
</evidence>
<comment type="caution">
    <text evidence="1">The sequence shown here is derived from an EMBL/GenBank/DDBJ whole genome shotgun (WGS) entry which is preliminary data.</text>
</comment>
<gene>
    <name evidence="1" type="ORF">JCM15093_1724</name>
</gene>
<dbReference type="Proteomes" id="UP000027601">
    <property type="component" value="Unassembled WGS sequence"/>
</dbReference>
<dbReference type="EMBL" id="BAJS01000008">
    <property type="protein sequence ID" value="GAK36553.1"/>
    <property type="molecule type" value="Genomic_DNA"/>
</dbReference>
<organism evidence="1 2">
    <name type="scientific">Bacteroides graminisolvens DSM 19988 = JCM 15093</name>
    <dbReference type="NCBI Taxonomy" id="1121097"/>
    <lineage>
        <taxon>Bacteria</taxon>
        <taxon>Pseudomonadati</taxon>
        <taxon>Bacteroidota</taxon>
        <taxon>Bacteroidia</taxon>
        <taxon>Bacteroidales</taxon>
        <taxon>Bacteroidaceae</taxon>
        <taxon>Bacteroides</taxon>
    </lineage>
</organism>
<dbReference type="STRING" id="1121097.GCA_000428125_01987"/>
<dbReference type="RefSeq" id="WP_051260477.1">
    <property type="nucleotide sequence ID" value="NZ_ATZI01000007.1"/>
</dbReference>
<keyword evidence="2" id="KW-1185">Reference proteome</keyword>
<dbReference type="AlphaFoldDB" id="A0A069D110"/>
<name>A0A069D110_9BACE</name>